<feature type="binding site" evidence="6">
    <location>
        <position position="374"/>
    </location>
    <ligand>
        <name>Ca(2+)</name>
        <dbReference type="ChEBI" id="CHEBI:29108"/>
    </ligand>
</feature>
<dbReference type="Gene3D" id="1.10.287.150">
    <property type="match status" value="1"/>
</dbReference>
<evidence type="ECO:0000256" key="3">
    <source>
        <dbReference type="ARBA" id="ARBA00023145"/>
    </source>
</evidence>
<dbReference type="InterPro" id="IPR023343">
    <property type="entry name" value="Penicillin_amidase_dom1"/>
</dbReference>
<dbReference type="Gene3D" id="3.60.20.10">
    <property type="entry name" value="Glutamine Phosphoribosylpyrophosphate, subunit 1, domain 1"/>
    <property type="match status" value="1"/>
</dbReference>
<comment type="similarity">
    <text evidence="1">Belongs to the peptidase S45 family.</text>
</comment>
<dbReference type="Pfam" id="PF01804">
    <property type="entry name" value="Penicil_amidase"/>
    <property type="match status" value="1"/>
</dbReference>
<feature type="binding site" evidence="6">
    <location>
        <position position="373"/>
    </location>
    <ligand>
        <name>Ca(2+)</name>
        <dbReference type="ChEBI" id="CHEBI:29108"/>
    </ligand>
</feature>
<proteinExistence type="inferred from homology"/>
<keyword evidence="6" id="KW-0479">Metal-binding</keyword>
<dbReference type="PANTHER" id="PTHR34218">
    <property type="entry name" value="PEPTIDASE S45 PENICILLIN AMIDASE"/>
    <property type="match status" value="1"/>
</dbReference>
<dbReference type="SUPFAM" id="SSF56235">
    <property type="entry name" value="N-terminal nucleophile aminohydrolases (Ntn hydrolases)"/>
    <property type="match status" value="1"/>
</dbReference>
<dbReference type="GO" id="GO:0016811">
    <property type="term" value="F:hydrolase activity, acting on carbon-nitrogen (but not peptide) bonds, in linear amides"/>
    <property type="evidence" value="ECO:0007669"/>
    <property type="project" value="InterPro"/>
</dbReference>
<feature type="binding site" evidence="6">
    <location>
        <position position="189"/>
    </location>
    <ligand>
        <name>Ca(2+)</name>
        <dbReference type="ChEBI" id="CHEBI:29108"/>
    </ligand>
</feature>
<dbReference type="AlphaFoldDB" id="A0A2P8ESR4"/>
<dbReference type="GO" id="GO:0017000">
    <property type="term" value="P:antibiotic biosynthetic process"/>
    <property type="evidence" value="ECO:0007669"/>
    <property type="project" value="InterPro"/>
</dbReference>
<dbReference type="Proteomes" id="UP000242133">
    <property type="component" value="Unassembled WGS sequence"/>
</dbReference>
<feature type="binding site" evidence="6">
    <location>
        <position position="550"/>
    </location>
    <ligand>
        <name>Ca(2+)</name>
        <dbReference type="ChEBI" id="CHEBI:29108"/>
    </ligand>
</feature>
<dbReference type="EMBL" id="PYGI01000017">
    <property type="protein sequence ID" value="PSL12527.1"/>
    <property type="molecule type" value="Genomic_DNA"/>
</dbReference>
<feature type="active site" description="Nucleophile" evidence="5">
    <location>
        <position position="299"/>
    </location>
</feature>
<reference evidence="7 8" key="1">
    <citation type="submission" date="2018-03" db="EMBL/GenBank/DDBJ databases">
        <title>Genomic Encyclopedia of Archaeal and Bacterial Type Strains, Phase II (KMG-II): from individual species to whole genera.</title>
        <authorList>
            <person name="Goeker M."/>
        </authorList>
    </citation>
    <scope>NUCLEOTIDE SEQUENCE [LARGE SCALE GENOMIC DNA]</scope>
    <source>
        <strain evidence="7 8">DSM 17586</strain>
    </source>
</reference>
<dbReference type="PANTHER" id="PTHR34218:SF4">
    <property type="entry name" value="ACYL-HOMOSERINE LACTONE ACYLASE QUIP"/>
    <property type="match status" value="1"/>
</dbReference>
<keyword evidence="3" id="KW-0865">Zymogen</keyword>
<keyword evidence="6" id="KW-0106">Calcium</keyword>
<keyword evidence="2" id="KW-0378">Hydrolase</keyword>
<keyword evidence="8" id="KW-1185">Reference proteome</keyword>
<dbReference type="InterPro" id="IPR043146">
    <property type="entry name" value="Penicillin_amidase_N_B-knob"/>
</dbReference>
<dbReference type="InterPro" id="IPR002692">
    <property type="entry name" value="S45"/>
</dbReference>
<comment type="subunit">
    <text evidence="4">Heterodimer of an alpha subunit and a beta subunit processed from the same precursor.</text>
</comment>
<dbReference type="InterPro" id="IPR029055">
    <property type="entry name" value="Ntn_hydrolases_N"/>
</dbReference>
<evidence type="ECO:0000256" key="1">
    <source>
        <dbReference type="ARBA" id="ARBA00006586"/>
    </source>
</evidence>
<dbReference type="Gene3D" id="1.10.1400.10">
    <property type="match status" value="1"/>
</dbReference>
<protein>
    <submittedName>
        <fullName evidence="7">Penicillin amidase</fullName>
    </submittedName>
</protein>
<evidence type="ECO:0000256" key="4">
    <source>
        <dbReference type="ARBA" id="ARBA00038735"/>
    </source>
</evidence>
<feature type="binding site" evidence="6">
    <location>
        <position position="371"/>
    </location>
    <ligand>
        <name>Ca(2+)</name>
        <dbReference type="ChEBI" id="CHEBI:29108"/>
    </ligand>
</feature>
<evidence type="ECO:0000256" key="2">
    <source>
        <dbReference type="ARBA" id="ARBA00022801"/>
    </source>
</evidence>
<dbReference type="PIRSF" id="PIRSF001227">
    <property type="entry name" value="Pen_acylase"/>
    <property type="match status" value="1"/>
</dbReference>
<evidence type="ECO:0000313" key="7">
    <source>
        <dbReference type="EMBL" id="PSL12527.1"/>
    </source>
</evidence>
<evidence type="ECO:0000256" key="5">
    <source>
        <dbReference type="PIRSR" id="PIRSR001227-1"/>
    </source>
</evidence>
<comment type="cofactor">
    <cofactor evidence="6">
        <name>Ca(2+)</name>
        <dbReference type="ChEBI" id="CHEBI:29108"/>
    </cofactor>
    <text evidence="6">Binds 1 Ca(2+) ion per dimer.</text>
</comment>
<organism evidence="7 8">
    <name type="scientific">Marinobacterium halophilum</name>
    <dbReference type="NCBI Taxonomy" id="267374"/>
    <lineage>
        <taxon>Bacteria</taxon>
        <taxon>Pseudomonadati</taxon>
        <taxon>Pseudomonadota</taxon>
        <taxon>Gammaproteobacteria</taxon>
        <taxon>Oceanospirillales</taxon>
        <taxon>Oceanospirillaceae</taxon>
        <taxon>Marinobacterium</taxon>
    </lineage>
</organism>
<dbReference type="InterPro" id="IPR043147">
    <property type="entry name" value="Penicillin_amidase_A-knob"/>
</dbReference>
<sequence length="851" mass="95746">MLYYAEKPSAPRTRGAQMYKKLKRTALSTAILAALPMIVEAGEVTIKRDTWGVPHVYAETTHDLFYGYGYSVAQDRLYQMEIAKRSTQGRMAEVLGAGYVEYDKKIRTNYDPTSIQRQIDALNTDDRAILDGYAAGMNAWIEQTLDKRNSLLPKQFHDNDFLPEAWTAFDVAMIFVGSMGNRFGDYNTEIQNQQLLDALIKEHGETDGWAIFNQLNPLNDPSAPTTIPKGDWEGTFDARHVELVSRPPVSAKTERDIARLAVGQDGGVLNLSLADAHRYNAKQFHDYGLTGVAGYPQTSNMIVVGKKKAEGANSILLNGPQFGWYNPAYTYSIGLHGAGFDLVGNTPFAYPGILFGNNNDIAWGSTWGAGDVVDIYRETLNPDNPNEYLFEGQYRPMERRTETIKIKGAASVQIDIHKTSHGLLVSRDNEQNLAYAKKRAWQGREVETLMAWTRQGQADNHKDWLQQASRSAFNINFYYADQQGNIGYAFTGKYPERKPNHDNRLPASGEGGQEWLGIKPFARNPQVYNPSSGYIANWNNKPADDFIAPDMFWYSWSEADRVDTMKAIMDAQEKFTAEDVKQMMEDVSYADVNARYFVPFLDAATQGLQTDDPRRQAVMLLKAWEQSSHDRDRDGHYDEAATTLFQAWLPEMLTLTFKDDIPGQYFNWYASAGYPSPESPLRSSVNIQPGTKALLQALRGDDAGVKQTYDFFNGRSSNELLLNSLEAALQKVKQTHGDDPAHWKLPVVPMQFFTNNFLGMPQAGKDELKQTHIAMNRGTENNLVIFNGKQVETHEVVAPGQSGFIAPDGTPSPHYDDQLKLYENFEYKPTWLTAKQVDANTQSVTHLKTEQ</sequence>
<evidence type="ECO:0000313" key="8">
    <source>
        <dbReference type="Proteomes" id="UP000242133"/>
    </source>
</evidence>
<accession>A0A2P8ESR4</accession>
<evidence type="ECO:0000256" key="6">
    <source>
        <dbReference type="PIRSR" id="PIRSR001227-2"/>
    </source>
</evidence>
<dbReference type="InterPro" id="IPR014395">
    <property type="entry name" value="Pen/GL7ACA/AHL_acylase"/>
</dbReference>
<dbReference type="Gene3D" id="2.30.120.10">
    <property type="match status" value="1"/>
</dbReference>
<comment type="caution">
    <text evidence="7">The sequence shown here is derived from an EMBL/GenBank/DDBJ whole genome shotgun (WGS) entry which is preliminary data.</text>
</comment>
<dbReference type="Gene3D" id="1.10.439.10">
    <property type="entry name" value="Penicillin Amidohydrolase, domain 1"/>
    <property type="match status" value="1"/>
</dbReference>
<dbReference type="GO" id="GO:0046872">
    <property type="term" value="F:metal ion binding"/>
    <property type="evidence" value="ECO:0007669"/>
    <property type="project" value="UniProtKB-KW"/>
</dbReference>
<name>A0A2P8ESR4_9GAMM</name>
<gene>
    <name evidence="7" type="ORF">CLV44_11756</name>
</gene>